<dbReference type="Pfam" id="PF01370">
    <property type="entry name" value="Epimerase"/>
    <property type="match status" value="1"/>
</dbReference>
<evidence type="ECO:0000313" key="2">
    <source>
        <dbReference type="EMBL" id="OIQ98878.1"/>
    </source>
</evidence>
<dbReference type="SUPFAM" id="SSF51735">
    <property type="entry name" value="NAD(P)-binding Rossmann-fold domains"/>
    <property type="match status" value="1"/>
</dbReference>
<gene>
    <name evidence="2" type="ORF">GALL_191210</name>
</gene>
<dbReference type="InterPro" id="IPR001509">
    <property type="entry name" value="Epimerase_deHydtase"/>
</dbReference>
<dbReference type="InterPro" id="IPR050177">
    <property type="entry name" value="Lipid_A_modif_metabolic_enz"/>
</dbReference>
<dbReference type="Gene3D" id="3.40.50.720">
    <property type="entry name" value="NAD(P)-binding Rossmann-like Domain"/>
    <property type="match status" value="1"/>
</dbReference>
<feature type="domain" description="NAD-dependent epimerase/dehydratase" evidence="1">
    <location>
        <begin position="87"/>
        <end position="217"/>
    </location>
</feature>
<proteinExistence type="predicted"/>
<comment type="caution">
    <text evidence="2">The sequence shown here is derived from an EMBL/GenBank/DDBJ whole genome shotgun (WGS) entry which is preliminary data.</text>
</comment>
<reference evidence="2" key="1">
    <citation type="submission" date="2016-10" db="EMBL/GenBank/DDBJ databases">
        <title>Sequence of Gallionella enrichment culture.</title>
        <authorList>
            <person name="Poehlein A."/>
            <person name="Muehling M."/>
            <person name="Daniel R."/>
        </authorList>
    </citation>
    <scope>NUCLEOTIDE SEQUENCE</scope>
</reference>
<sequence>MHILFIGGTGIISTACTHLAIERGHEVTLCNRSRRAPIVGARQITVDINDPAESARVLAGETWDAVVDFLVFTPLELERRMALFRGRTAQYIFISSASAYQKPLSHYLITESTPLANPHWDYSRNKIACEERLLHALREESFPMTIVRPSFTFGDTVVPLAVNSWLKSYTAVDRMRKGLPVIVPGDGLSLWTMTHNTDFAKGLVGLCGHRGAIGQTFHITSDEVLTWDQIYLQTAEVAGVANPILVHIATDFLGACDPGLACGLIGDKSHSAVFDNTKIKRFVPDYVATTRYRDGIAKTIAWYDADPARCQIDHEANQTWDRILGAYDQGLKAAAAAFHRKA</sequence>
<protein>
    <submittedName>
        <fullName evidence="2">NAD dependent epimerase/dehydratase family protein</fullName>
    </submittedName>
</protein>
<accession>A0A1J5RSC4</accession>
<evidence type="ECO:0000259" key="1">
    <source>
        <dbReference type="Pfam" id="PF01370"/>
    </source>
</evidence>
<organism evidence="2">
    <name type="scientific">mine drainage metagenome</name>
    <dbReference type="NCBI Taxonomy" id="410659"/>
    <lineage>
        <taxon>unclassified sequences</taxon>
        <taxon>metagenomes</taxon>
        <taxon>ecological metagenomes</taxon>
    </lineage>
</organism>
<dbReference type="AlphaFoldDB" id="A0A1J5RSC4"/>
<dbReference type="InterPro" id="IPR036291">
    <property type="entry name" value="NAD(P)-bd_dom_sf"/>
</dbReference>
<dbReference type="PANTHER" id="PTHR43245">
    <property type="entry name" value="BIFUNCTIONAL POLYMYXIN RESISTANCE PROTEIN ARNA"/>
    <property type="match status" value="1"/>
</dbReference>
<name>A0A1J5RSC4_9ZZZZ</name>
<dbReference type="EMBL" id="MLJW01000113">
    <property type="protein sequence ID" value="OIQ98878.1"/>
    <property type="molecule type" value="Genomic_DNA"/>
</dbReference>